<accession>A0ABY7J0D6</accession>
<gene>
    <name evidence="2" type="ORF">STRNI_002245</name>
</gene>
<feature type="region of interest" description="Disordered" evidence="1">
    <location>
        <begin position="1"/>
        <end position="23"/>
    </location>
</feature>
<sequence>MGTHQHDPVELPGGSTDSDGRPVDQQLLGELMAAAIKGCTGCVDRLLGKVAADSVCVARLVEVSRLTALRVYRGELPSFMTDDDDGSGPSSTELRRLVRAVTAAEPLFEECEQLTVAERRSAASTALELLVGHLMVANEEGLNTAQTLSQACFGLSALMVKWWFETTPLAAGEFSDLWKEHHLARREVGLPHDGTDAVGLLLGSVLHHQAIQDGLSVEGIRDLVFTRAIPTLKDTEQVGNILRLYAAPPEIDDITVPVKRLARADAGFLAKLRQFARLTVTAHAADCPHGLRQVEHQCTLAHRAAAINGDTRAQVAAPTAEEGRRVALPYNGYSEDEPVEGAPDGYPEDHTWQINVGWILLERWDANAARWNDTISEDSTISEPNYHHETGLETLACPACGNQANFLVEGRWGDPLTLHCRCGVTVMSPQDDAPGSELGRRLLKRLILCEADPAYAARRLMPLVAEYQKQEANSRTSSWYLGPDDKDVALVEAIDLTGEDLAQALTTVLRPKLPKRHGGRKLALLLLQVAYALSTPGVKESPDGHRLESEVRDLVADLKQESDRWAPSRQPVLDRLQAWQDEGGPEAWQAAWTRTMEVAGPWFKGYRVGDGNLSDGCAALTLALYILSRESGSGVEQVGVDDVRGLMPANTTDDSAKEASEVPQRWGARLQALGHDLDAQHDPVAALWRHLRFDRPAGVLSNRREPALVAGLGRILNSVYPIRF</sequence>
<dbReference type="EMBL" id="CP114203">
    <property type="protein sequence ID" value="WAU04023.1"/>
    <property type="molecule type" value="Genomic_DNA"/>
</dbReference>
<reference evidence="2 3" key="1">
    <citation type="submission" date="2022-12" db="EMBL/GenBank/DDBJ databases">
        <authorList>
            <person name="Ruckert C."/>
            <person name="Busche T."/>
            <person name="Kalinowski J."/>
            <person name="Wittmann C."/>
        </authorList>
    </citation>
    <scope>NUCLEOTIDE SEQUENCE [LARGE SCALE GENOMIC DNA]</scope>
    <source>
        <strain evidence="2 3">DSM 40276</strain>
    </source>
</reference>
<evidence type="ECO:0000256" key="1">
    <source>
        <dbReference type="SAM" id="MobiDB-lite"/>
    </source>
</evidence>
<dbReference type="Proteomes" id="UP001210169">
    <property type="component" value="Chromosome"/>
</dbReference>
<evidence type="ECO:0000313" key="2">
    <source>
        <dbReference type="EMBL" id="WAU04023.1"/>
    </source>
</evidence>
<evidence type="ECO:0000313" key="3">
    <source>
        <dbReference type="Proteomes" id="UP001210169"/>
    </source>
</evidence>
<keyword evidence="3" id="KW-1185">Reference proteome</keyword>
<organism evidence="2 3">
    <name type="scientific">Streptomyces nigrescens</name>
    <dbReference type="NCBI Taxonomy" id="1920"/>
    <lineage>
        <taxon>Bacteria</taxon>
        <taxon>Bacillati</taxon>
        <taxon>Actinomycetota</taxon>
        <taxon>Actinomycetes</taxon>
        <taxon>Kitasatosporales</taxon>
        <taxon>Streptomycetaceae</taxon>
        <taxon>Streptomyces</taxon>
    </lineage>
</organism>
<proteinExistence type="predicted"/>
<dbReference type="GeneID" id="301331424"/>
<dbReference type="RefSeq" id="WP_277411143.1">
    <property type="nucleotide sequence ID" value="NZ_CP114203.1"/>
</dbReference>
<name>A0ABY7J0D6_STRNI</name>
<protein>
    <submittedName>
        <fullName evidence="2">Uncharacterized protein</fullName>
    </submittedName>
</protein>